<feature type="compositionally biased region" description="Polar residues" evidence="1">
    <location>
        <begin position="140"/>
        <end position="156"/>
    </location>
</feature>
<comment type="caution">
    <text evidence="2">The sequence shown here is derived from an EMBL/GenBank/DDBJ whole genome shotgun (WGS) entry which is preliminary data.</text>
</comment>
<feature type="region of interest" description="Disordered" evidence="1">
    <location>
        <begin position="376"/>
        <end position="479"/>
    </location>
</feature>
<evidence type="ECO:0000256" key="1">
    <source>
        <dbReference type="SAM" id="MobiDB-lite"/>
    </source>
</evidence>
<accession>A0AAV6H4W6</accession>
<feature type="compositionally biased region" description="Basic and acidic residues" evidence="1">
    <location>
        <begin position="278"/>
        <end position="296"/>
    </location>
</feature>
<keyword evidence="3" id="KW-1185">Reference proteome</keyword>
<dbReference type="AlphaFoldDB" id="A0AAV6H4W6"/>
<feature type="compositionally biased region" description="Acidic residues" evidence="1">
    <location>
        <begin position="412"/>
        <end position="423"/>
    </location>
</feature>
<evidence type="ECO:0000313" key="3">
    <source>
        <dbReference type="Proteomes" id="UP000823561"/>
    </source>
</evidence>
<sequence>MILSVFSLQEEAIYTDLSFRLDLSQQQMDRFFSPPSVSKNKLKQLSSHKIHPAVDQLSVQTMDESDDSHEEVKSSVQTVDMATVLEAMNHEKQLDAIRAELQMEPVVAEEAYANSQQCLSANQFTPSPCPSLRSSRGAETASSDTDTEGSTSASTSQEEDYEQPTGYYNKYQNLLNEAMMPPPAPSPLSYTLSDFSDSSEDGSDCSSVSSEESFTGYDTSDSDPPVSSPVRPKHVPDREHGKRDSDPPVSSPVRPKHVPDREHGKRDEKQSDVQTQMEEGKPRRWQIRMEERELKRQTKGSKPRSRADLLDPQELQELRERWIQRQLEKEATLKQKFLKWLPKVKPGERNKFKYVLKPPGRISIFIDKCLKMRRLGEGRTKKKKKKQKSKKKEGNEEDEEVKDKDNAKYEEKYEEDEEEEEEEEAKKPGFFAKLLGKKKKKKDINCDQEHLEEETGVSGTTEEEREETALATKRSQKKPGFLSKLFGKRKNKRKGYQEQLEEEAEWLRMTQI</sequence>
<proteinExistence type="predicted"/>
<protein>
    <submittedName>
        <fullName evidence="2">Uncharacterized protein</fullName>
    </submittedName>
</protein>
<feature type="compositionally biased region" description="Basic residues" evidence="1">
    <location>
        <begin position="380"/>
        <end position="391"/>
    </location>
</feature>
<feature type="compositionally biased region" description="Low complexity" evidence="1">
    <location>
        <begin position="204"/>
        <end position="213"/>
    </location>
</feature>
<evidence type="ECO:0000313" key="2">
    <source>
        <dbReference type="EMBL" id="KAG5282180.1"/>
    </source>
</evidence>
<reference evidence="2" key="1">
    <citation type="submission" date="2020-10" db="EMBL/GenBank/DDBJ databases">
        <title>Chromosome-scale genome assembly of the Allis shad, Alosa alosa.</title>
        <authorList>
            <person name="Margot Z."/>
            <person name="Christophe K."/>
            <person name="Cabau C."/>
            <person name="Louis A."/>
            <person name="Berthelot C."/>
            <person name="Parey E."/>
            <person name="Roest Crollius H."/>
            <person name="Montfort J."/>
            <person name="Robinson-Rechavi M."/>
            <person name="Bucao C."/>
            <person name="Bouchez O."/>
            <person name="Gislard M."/>
            <person name="Lluch J."/>
            <person name="Milhes M."/>
            <person name="Lampietro C."/>
            <person name="Lopez Roques C."/>
            <person name="Donnadieu C."/>
            <person name="Braasch I."/>
            <person name="Desvignes T."/>
            <person name="Postlethwait J."/>
            <person name="Bobe J."/>
            <person name="Guiguen Y."/>
        </authorList>
    </citation>
    <scope>NUCLEOTIDE SEQUENCE</scope>
    <source>
        <strain evidence="2">M-15738</strain>
        <tissue evidence="2">Blood</tissue>
    </source>
</reference>
<feature type="region of interest" description="Disordered" evidence="1">
    <location>
        <begin position="177"/>
        <end position="315"/>
    </location>
</feature>
<feature type="compositionally biased region" description="Basic and acidic residues" evidence="1">
    <location>
        <begin position="401"/>
        <end position="411"/>
    </location>
</feature>
<dbReference type="Proteomes" id="UP000823561">
    <property type="component" value="Chromosome 4"/>
</dbReference>
<feature type="compositionally biased region" description="Basic and acidic residues" evidence="1">
    <location>
        <begin position="234"/>
        <end position="246"/>
    </location>
</feature>
<feature type="region of interest" description="Disordered" evidence="1">
    <location>
        <begin position="124"/>
        <end position="164"/>
    </location>
</feature>
<dbReference type="EMBL" id="JADWDJ010000004">
    <property type="protein sequence ID" value="KAG5282180.1"/>
    <property type="molecule type" value="Genomic_DNA"/>
</dbReference>
<feature type="compositionally biased region" description="Acidic residues" evidence="1">
    <location>
        <begin position="450"/>
        <end position="466"/>
    </location>
</feature>
<feature type="compositionally biased region" description="Low complexity" evidence="1">
    <location>
        <begin position="187"/>
        <end position="196"/>
    </location>
</feature>
<feature type="compositionally biased region" description="Basic and acidic residues" evidence="1">
    <location>
        <begin position="257"/>
        <end position="271"/>
    </location>
</feature>
<gene>
    <name evidence="2" type="ORF">AALO_G00053080</name>
</gene>
<name>A0AAV6H4W6_9TELE</name>
<organism evidence="2 3">
    <name type="scientific">Alosa alosa</name>
    <name type="common">allis shad</name>
    <dbReference type="NCBI Taxonomy" id="278164"/>
    <lineage>
        <taxon>Eukaryota</taxon>
        <taxon>Metazoa</taxon>
        <taxon>Chordata</taxon>
        <taxon>Craniata</taxon>
        <taxon>Vertebrata</taxon>
        <taxon>Euteleostomi</taxon>
        <taxon>Actinopterygii</taxon>
        <taxon>Neopterygii</taxon>
        <taxon>Teleostei</taxon>
        <taxon>Clupei</taxon>
        <taxon>Clupeiformes</taxon>
        <taxon>Clupeoidei</taxon>
        <taxon>Clupeidae</taxon>
        <taxon>Alosa</taxon>
    </lineage>
</organism>